<protein>
    <recommendedName>
        <fullName evidence="1">Protein-glutamine gamma-glutamyltransferase-like C-terminal domain-containing protein</fullName>
    </recommendedName>
</protein>
<feature type="non-terminal residue" evidence="2">
    <location>
        <position position="1"/>
    </location>
</feature>
<gene>
    <name evidence="2" type="ORF">S01H1_64871</name>
</gene>
<feature type="domain" description="Protein-glutamine gamma-glutamyltransferase-like C-terminal" evidence="1">
    <location>
        <begin position="3"/>
        <end position="43"/>
    </location>
</feature>
<dbReference type="EMBL" id="BARS01042786">
    <property type="protein sequence ID" value="GAG32563.1"/>
    <property type="molecule type" value="Genomic_DNA"/>
</dbReference>
<organism evidence="2">
    <name type="scientific">marine sediment metagenome</name>
    <dbReference type="NCBI Taxonomy" id="412755"/>
    <lineage>
        <taxon>unclassified sequences</taxon>
        <taxon>metagenomes</taxon>
        <taxon>ecological metagenomes</taxon>
    </lineage>
</organism>
<evidence type="ECO:0000259" key="1">
    <source>
        <dbReference type="Pfam" id="PF13559"/>
    </source>
</evidence>
<evidence type="ECO:0000313" key="2">
    <source>
        <dbReference type="EMBL" id="GAG32563.1"/>
    </source>
</evidence>
<reference evidence="2" key="1">
    <citation type="journal article" date="2014" name="Front. Microbiol.">
        <title>High frequency of phylogenetically diverse reductive dehalogenase-homologous genes in deep subseafloor sedimentary metagenomes.</title>
        <authorList>
            <person name="Kawai M."/>
            <person name="Futagami T."/>
            <person name="Toyoda A."/>
            <person name="Takaki Y."/>
            <person name="Nishi S."/>
            <person name="Hori S."/>
            <person name="Arai W."/>
            <person name="Tsubouchi T."/>
            <person name="Morono Y."/>
            <person name="Uchiyama I."/>
            <person name="Ito T."/>
            <person name="Fujiyama A."/>
            <person name="Inagaki F."/>
            <person name="Takami H."/>
        </authorList>
    </citation>
    <scope>NUCLEOTIDE SEQUENCE</scope>
    <source>
        <strain evidence="2">Expedition CK06-06</strain>
    </source>
</reference>
<sequence>DHVHMTARELAAALHRVGFTARHVDQLTEIFELVRYGNRSGQPLAERAVGCLEAIRKAYAT</sequence>
<proteinExistence type="predicted"/>
<name>X0X7E9_9ZZZZ</name>
<comment type="caution">
    <text evidence="2">The sequence shown here is derived from an EMBL/GenBank/DDBJ whole genome shotgun (WGS) entry which is preliminary data.</text>
</comment>
<accession>X0X7E9</accession>
<dbReference type="InterPro" id="IPR025403">
    <property type="entry name" value="TgpA-like_C"/>
</dbReference>
<dbReference type="Pfam" id="PF13559">
    <property type="entry name" value="DUF4129"/>
    <property type="match status" value="1"/>
</dbReference>
<dbReference type="AlphaFoldDB" id="X0X7E9"/>